<gene>
    <name evidence="1" type="ORF">JQV55_06360</name>
</gene>
<evidence type="ECO:0000313" key="1">
    <source>
        <dbReference type="EMBL" id="MBM1713178.1"/>
    </source>
</evidence>
<organism evidence="1 2">
    <name type="scientific">Sulfitobacter geojensis</name>
    <dbReference type="NCBI Taxonomy" id="1342299"/>
    <lineage>
        <taxon>Bacteria</taxon>
        <taxon>Pseudomonadati</taxon>
        <taxon>Pseudomonadota</taxon>
        <taxon>Alphaproteobacteria</taxon>
        <taxon>Rhodobacterales</taxon>
        <taxon>Roseobacteraceae</taxon>
        <taxon>Sulfitobacter</taxon>
    </lineage>
</organism>
<reference evidence="1 2" key="1">
    <citation type="submission" date="2021-01" db="EMBL/GenBank/DDBJ databases">
        <title>Diatom-associated Roseobacters Show Island Model of Population Structure.</title>
        <authorList>
            <person name="Qu L."/>
            <person name="Feng X."/>
            <person name="Chen Y."/>
            <person name="Li L."/>
            <person name="Wang X."/>
            <person name="Hu Z."/>
            <person name="Wang H."/>
            <person name="Luo H."/>
        </authorList>
    </citation>
    <scope>NUCLEOTIDE SEQUENCE [LARGE SCALE GENOMIC DNA]</scope>
    <source>
        <strain evidence="1 2">TR60-84</strain>
    </source>
</reference>
<dbReference type="RefSeq" id="WP_203241602.1">
    <property type="nucleotide sequence ID" value="NZ_JAFBRH010000001.1"/>
</dbReference>
<protein>
    <submittedName>
        <fullName evidence="1">Uncharacterized protein</fullName>
    </submittedName>
</protein>
<sequence>MQEIKDVYLTNETYAALRAELTRLIELPDVHDADTKVVSALGEVAGIWPESIKD</sequence>
<name>A0AAE2VX55_9RHOB</name>
<dbReference type="Proteomes" id="UP000732193">
    <property type="component" value="Unassembled WGS sequence"/>
</dbReference>
<keyword evidence="2" id="KW-1185">Reference proteome</keyword>
<proteinExistence type="predicted"/>
<accession>A0AAE2VX55</accession>
<dbReference type="AlphaFoldDB" id="A0AAE2VX55"/>
<dbReference type="EMBL" id="JAFBRM010000001">
    <property type="protein sequence ID" value="MBM1713178.1"/>
    <property type="molecule type" value="Genomic_DNA"/>
</dbReference>
<comment type="caution">
    <text evidence="1">The sequence shown here is derived from an EMBL/GenBank/DDBJ whole genome shotgun (WGS) entry which is preliminary data.</text>
</comment>
<evidence type="ECO:0000313" key="2">
    <source>
        <dbReference type="Proteomes" id="UP000732193"/>
    </source>
</evidence>